<organism evidence="2 3">
    <name type="scientific">Colletotrichum navitas</name>
    <dbReference type="NCBI Taxonomy" id="681940"/>
    <lineage>
        <taxon>Eukaryota</taxon>
        <taxon>Fungi</taxon>
        <taxon>Dikarya</taxon>
        <taxon>Ascomycota</taxon>
        <taxon>Pezizomycotina</taxon>
        <taxon>Sordariomycetes</taxon>
        <taxon>Hypocreomycetidae</taxon>
        <taxon>Glomerellales</taxon>
        <taxon>Glomerellaceae</taxon>
        <taxon>Colletotrichum</taxon>
        <taxon>Colletotrichum graminicola species complex</taxon>
    </lineage>
</organism>
<evidence type="ECO:0000313" key="3">
    <source>
        <dbReference type="Proteomes" id="UP001230504"/>
    </source>
</evidence>
<reference evidence="2" key="1">
    <citation type="submission" date="2021-06" db="EMBL/GenBank/DDBJ databases">
        <title>Comparative genomics, transcriptomics and evolutionary studies reveal genomic signatures of adaptation to plant cell wall in hemibiotrophic fungi.</title>
        <authorList>
            <consortium name="DOE Joint Genome Institute"/>
            <person name="Baroncelli R."/>
            <person name="Diaz J.F."/>
            <person name="Benocci T."/>
            <person name="Peng M."/>
            <person name="Battaglia E."/>
            <person name="Haridas S."/>
            <person name="Andreopoulos W."/>
            <person name="Labutti K."/>
            <person name="Pangilinan J."/>
            <person name="Floch G.L."/>
            <person name="Makela M.R."/>
            <person name="Henrissat B."/>
            <person name="Grigoriev I.V."/>
            <person name="Crouch J.A."/>
            <person name="De Vries R.P."/>
            <person name="Sukno S.A."/>
            <person name="Thon M.R."/>
        </authorList>
    </citation>
    <scope>NUCLEOTIDE SEQUENCE</scope>
    <source>
        <strain evidence="2">CBS 125086</strain>
    </source>
</reference>
<gene>
    <name evidence="2" type="ORF">LY79DRAFT_183365</name>
</gene>
<name>A0AAD8Q112_9PEZI</name>
<accession>A0AAD8Q112</accession>
<feature type="compositionally biased region" description="Basic and acidic residues" evidence="1">
    <location>
        <begin position="103"/>
        <end position="112"/>
    </location>
</feature>
<evidence type="ECO:0000313" key="2">
    <source>
        <dbReference type="EMBL" id="KAK1593291.1"/>
    </source>
</evidence>
<dbReference type="RefSeq" id="XP_060414602.1">
    <property type="nucleotide sequence ID" value="XM_060551323.1"/>
</dbReference>
<feature type="compositionally biased region" description="Basic residues" evidence="1">
    <location>
        <begin position="130"/>
        <end position="142"/>
    </location>
</feature>
<protein>
    <submittedName>
        <fullName evidence="2">Uncharacterized protein</fullName>
    </submittedName>
</protein>
<feature type="region of interest" description="Disordered" evidence="1">
    <location>
        <begin position="41"/>
        <end position="64"/>
    </location>
</feature>
<keyword evidence="3" id="KW-1185">Reference proteome</keyword>
<dbReference type="GeneID" id="85435563"/>
<evidence type="ECO:0000256" key="1">
    <source>
        <dbReference type="SAM" id="MobiDB-lite"/>
    </source>
</evidence>
<sequence length="158" mass="17269">MQGQAVDGLSRHHRVCSDARNSLVSAGSSKQASIAVMPRWSGLNGGQRRRNGRMSDEVVGKHSGSARVLALRARRELAGDGGRFVLPLAVGKPGLVVFSPLDPNRRSGERRSQSRPGWCLTSKGGEGRGARQRMRDKRKKERRKEGEKEQPGGFGEQK</sequence>
<feature type="region of interest" description="Disordered" evidence="1">
    <location>
        <begin position="94"/>
        <end position="158"/>
    </location>
</feature>
<proteinExistence type="predicted"/>
<dbReference type="Proteomes" id="UP001230504">
    <property type="component" value="Unassembled WGS sequence"/>
</dbReference>
<dbReference type="AlphaFoldDB" id="A0AAD8Q112"/>
<dbReference type="EMBL" id="JAHLJV010000026">
    <property type="protein sequence ID" value="KAK1593291.1"/>
    <property type="molecule type" value="Genomic_DNA"/>
</dbReference>
<comment type="caution">
    <text evidence="2">The sequence shown here is derived from an EMBL/GenBank/DDBJ whole genome shotgun (WGS) entry which is preliminary data.</text>
</comment>